<feature type="domain" description="Autophagy protein ATG5 UblB" evidence="8">
    <location>
        <begin position="243"/>
        <end position="332"/>
    </location>
</feature>
<dbReference type="GO" id="GO:0034274">
    <property type="term" value="C:Atg12-Atg5-Atg16 complex"/>
    <property type="evidence" value="ECO:0007669"/>
    <property type="project" value="TreeGrafter"/>
</dbReference>
<dbReference type="Pfam" id="PF04106">
    <property type="entry name" value="ATG5_UblB"/>
    <property type="match status" value="1"/>
</dbReference>
<gene>
    <name evidence="10" type="ORF">G7Y89_g5112</name>
</gene>
<dbReference type="InterPro" id="IPR042526">
    <property type="entry name" value="Atg5_HR"/>
</dbReference>
<comment type="function">
    <text evidence="6">Involved in cytoplasm to vacuole transport (Cvt) and autophagic vesicle formation.</text>
</comment>
<dbReference type="Proteomes" id="UP000566819">
    <property type="component" value="Unassembled WGS sequence"/>
</dbReference>
<evidence type="ECO:0000256" key="4">
    <source>
        <dbReference type="ARBA" id="ARBA00022843"/>
    </source>
</evidence>
<dbReference type="InterPro" id="IPR048940">
    <property type="entry name" value="ATG5_HBR"/>
</dbReference>
<feature type="compositionally biased region" description="Basic residues" evidence="7">
    <location>
        <begin position="71"/>
        <end position="81"/>
    </location>
</feature>
<dbReference type="GO" id="GO:0000422">
    <property type="term" value="P:autophagy of mitochondrion"/>
    <property type="evidence" value="ECO:0007669"/>
    <property type="project" value="TreeGrafter"/>
</dbReference>
<comment type="subcellular location">
    <subcellularLocation>
        <location evidence="1 6">Preautophagosomal structure membrane</location>
        <topology evidence="1 6">Peripheral membrane protein</topology>
    </subcellularLocation>
</comment>
<sequence>MKLSWFLGTGQDLAPWRDWVGKHCTCETSGTDRWPPRSHLVRGDLQQQKLINLKVLPMQRALTSSTDERRRNKASGWRKMKSPASPKSASKQHQPRHQQLQISSWTNNHYAVPYLVVDDTPSSHASLLDDAISNTNSATLLPAPPPTPPHSLLRALLELLARRHHAQKSPRRASLRFISAVAAMATDAGVKEADFIRYGTAKGIMSMSKDNSTQLWNSVQDNDFTTFTRIQSILLNPSIPLKNIPLRIYIPSAPSPDDSHPLGSFKIVQTLILPRTQNRELQTMGSALNSVLPTLFPSRRDPILAEPVLHGAVVPMKAPLEEVMREATYADGLGIDTEFWEYAFGHGRGVEFARYEDDDFLT</sequence>
<evidence type="ECO:0000256" key="6">
    <source>
        <dbReference type="RuleBase" id="RU361202"/>
    </source>
</evidence>
<proteinExistence type="inferred from homology"/>
<dbReference type="GO" id="GO:0006995">
    <property type="term" value="P:cellular response to nitrogen starvation"/>
    <property type="evidence" value="ECO:0007669"/>
    <property type="project" value="TreeGrafter"/>
</dbReference>
<keyword evidence="6" id="KW-0813">Transport</keyword>
<dbReference type="EMBL" id="JAAMPI010000298">
    <property type="protein sequence ID" value="KAF4633005.1"/>
    <property type="molecule type" value="Genomic_DNA"/>
</dbReference>
<dbReference type="PANTHER" id="PTHR13040:SF2">
    <property type="entry name" value="AUTOPHAGY PROTEIN 5"/>
    <property type="match status" value="1"/>
</dbReference>
<comment type="similarity">
    <text evidence="2 6">Belongs to the ATG5 family.</text>
</comment>
<feature type="compositionally biased region" description="Low complexity" evidence="7">
    <location>
        <begin position="82"/>
        <end position="91"/>
    </location>
</feature>
<accession>A0A8H4RN39</accession>
<evidence type="ECO:0000259" key="9">
    <source>
        <dbReference type="Pfam" id="PF20637"/>
    </source>
</evidence>
<dbReference type="Gene3D" id="1.10.246.190">
    <property type="entry name" value="Autophagy protein Apg5, helix rich domain"/>
    <property type="match status" value="1"/>
</dbReference>
<dbReference type="OrthoDB" id="272162at2759"/>
<feature type="domain" description="Autophagy protein ATG5 alpha-helical bundle region" evidence="9">
    <location>
        <begin position="190"/>
        <end position="236"/>
    </location>
</feature>
<dbReference type="GO" id="GO:0034045">
    <property type="term" value="C:phagophore assembly site membrane"/>
    <property type="evidence" value="ECO:0007669"/>
    <property type="project" value="UniProtKB-SubCell"/>
</dbReference>
<evidence type="ECO:0000256" key="1">
    <source>
        <dbReference type="ARBA" id="ARBA00004623"/>
    </source>
</evidence>
<evidence type="ECO:0000256" key="2">
    <source>
        <dbReference type="ARBA" id="ARBA00006910"/>
    </source>
</evidence>
<reference evidence="10 11" key="1">
    <citation type="submission" date="2020-03" db="EMBL/GenBank/DDBJ databases">
        <title>Draft Genome Sequence of Cudoniella acicularis.</title>
        <authorList>
            <person name="Buettner E."/>
            <person name="Kellner H."/>
        </authorList>
    </citation>
    <scope>NUCLEOTIDE SEQUENCE [LARGE SCALE GENOMIC DNA]</scope>
    <source>
        <strain evidence="10 11">DSM 108380</strain>
    </source>
</reference>
<evidence type="ECO:0000256" key="5">
    <source>
        <dbReference type="ARBA" id="ARBA00023006"/>
    </source>
</evidence>
<dbReference type="GO" id="GO:0005776">
    <property type="term" value="C:autophagosome"/>
    <property type="evidence" value="ECO:0007669"/>
    <property type="project" value="TreeGrafter"/>
</dbReference>
<dbReference type="InterPro" id="IPR007239">
    <property type="entry name" value="Atg5"/>
</dbReference>
<comment type="subunit">
    <text evidence="6">Conjugated with ATG12.</text>
</comment>
<comment type="caution">
    <text evidence="10">The sequence shown here is derived from an EMBL/GenBank/DDBJ whole genome shotgun (WGS) entry which is preliminary data.</text>
</comment>
<protein>
    <recommendedName>
        <fullName evidence="6">Autophagy protein 5</fullName>
    </recommendedName>
</protein>
<dbReference type="Gene3D" id="3.10.20.90">
    <property type="entry name" value="Phosphatidylinositol 3-kinase Catalytic Subunit, Chain A, domain 1"/>
    <property type="match status" value="1"/>
</dbReference>
<feature type="region of interest" description="Disordered" evidence="7">
    <location>
        <begin position="61"/>
        <end position="100"/>
    </location>
</feature>
<name>A0A8H4RN39_9HELO</name>
<dbReference type="GO" id="GO:0061908">
    <property type="term" value="C:phagophore"/>
    <property type="evidence" value="ECO:0007669"/>
    <property type="project" value="TreeGrafter"/>
</dbReference>
<keyword evidence="6" id="KW-0472">Membrane</keyword>
<dbReference type="GO" id="GO:0034727">
    <property type="term" value="P:piecemeal microautophagy of the nucleus"/>
    <property type="evidence" value="ECO:0007669"/>
    <property type="project" value="TreeGrafter"/>
</dbReference>
<keyword evidence="3 6" id="KW-1017">Isopeptide bond</keyword>
<organism evidence="10 11">
    <name type="scientific">Cudoniella acicularis</name>
    <dbReference type="NCBI Taxonomy" id="354080"/>
    <lineage>
        <taxon>Eukaryota</taxon>
        <taxon>Fungi</taxon>
        <taxon>Dikarya</taxon>
        <taxon>Ascomycota</taxon>
        <taxon>Pezizomycotina</taxon>
        <taxon>Leotiomycetes</taxon>
        <taxon>Helotiales</taxon>
        <taxon>Tricladiaceae</taxon>
        <taxon>Cudoniella</taxon>
    </lineage>
</organism>
<evidence type="ECO:0000259" key="8">
    <source>
        <dbReference type="Pfam" id="PF04106"/>
    </source>
</evidence>
<keyword evidence="11" id="KW-1185">Reference proteome</keyword>
<dbReference type="GO" id="GO:0044233">
    <property type="term" value="C:mitochondria-associated endoplasmic reticulum membrane contact site"/>
    <property type="evidence" value="ECO:0007669"/>
    <property type="project" value="TreeGrafter"/>
</dbReference>
<evidence type="ECO:0000256" key="3">
    <source>
        <dbReference type="ARBA" id="ARBA00022499"/>
    </source>
</evidence>
<evidence type="ECO:0000313" key="10">
    <source>
        <dbReference type="EMBL" id="KAF4633005.1"/>
    </source>
</evidence>
<keyword evidence="4 6" id="KW-0832">Ubl conjugation</keyword>
<evidence type="ECO:0000256" key="7">
    <source>
        <dbReference type="SAM" id="MobiDB-lite"/>
    </source>
</evidence>
<evidence type="ECO:0000313" key="11">
    <source>
        <dbReference type="Proteomes" id="UP000566819"/>
    </source>
</evidence>
<keyword evidence="5 6" id="KW-0072">Autophagy</keyword>
<dbReference type="InterPro" id="IPR048318">
    <property type="entry name" value="ATG5_UblB"/>
</dbReference>
<dbReference type="PANTHER" id="PTHR13040">
    <property type="entry name" value="AUTOPHAGY PROTEIN 5"/>
    <property type="match status" value="1"/>
</dbReference>
<dbReference type="AlphaFoldDB" id="A0A8H4RN39"/>
<dbReference type="Pfam" id="PF20637">
    <property type="entry name" value="ATG5_HBR"/>
    <property type="match status" value="1"/>
</dbReference>
<dbReference type="GO" id="GO:0019776">
    <property type="term" value="F:Atg8-family ligase activity"/>
    <property type="evidence" value="ECO:0007669"/>
    <property type="project" value="TreeGrafter"/>
</dbReference>